<evidence type="ECO:0000256" key="4">
    <source>
        <dbReference type="ARBA" id="ARBA00022857"/>
    </source>
</evidence>
<dbReference type="EC" id="1.18.1.2" evidence="6"/>
<reference evidence="8 9" key="1">
    <citation type="submission" date="2018-01" db="EMBL/GenBank/DDBJ databases">
        <title>Genome sequence of the PGP bacterium Paenibacillus illinoisensis E3.</title>
        <authorList>
            <person name="Rolli E."/>
            <person name="Marasco R."/>
            <person name="Bessem C."/>
            <person name="Michoud G."/>
            <person name="Gaiarsa S."/>
            <person name="Borin S."/>
            <person name="Daffonchio D."/>
        </authorList>
    </citation>
    <scope>NUCLEOTIDE SEQUENCE [LARGE SCALE GENOMIC DNA]</scope>
    <source>
        <strain evidence="8 9">E3</strain>
    </source>
</reference>
<dbReference type="PANTHER" id="PTHR48105">
    <property type="entry name" value="THIOREDOXIN REDUCTASE 1-RELATED-RELATED"/>
    <property type="match status" value="1"/>
</dbReference>
<protein>
    <recommendedName>
        <fullName evidence="6">Ferredoxin--NADP reductase</fullName>
        <shortName evidence="6">FNR</shortName>
        <shortName evidence="6">Fd-NADP(+) reductase</shortName>
        <ecNumber evidence="6">1.18.1.2</ecNumber>
    </recommendedName>
</protein>
<gene>
    <name evidence="8" type="primary">ycgT</name>
    <name evidence="8" type="ORF">PIL02S_02669</name>
</gene>
<dbReference type="InterPro" id="IPR023753">
    <property type="entry name" value="FAD/NAD-binding_dom"/>
</dbReference>
<sequence>MPELLSIDKTRTDVSEMHKEDIYDVTIIGGGPAGMYAAFYAGMREMKVKLIEGKDRLGGFLHTYSDKTIWDVGGVPPMKCSRLIEWLVQQATTFDPTVVLNRSVDRFTRLDNGLFALHTDEGELHYTRSIIIAIGRGIAEVQRLEMEEASEYERSNLHYTLQSLERFTSKHVLISGGGNSAVDWAIELAEQAETVTVVHRQSEFRAMERNVKYMKNIADVRTPYQITRLHGNGDRIHQVVITHVDTGENVWLEVDEIVVSHGYTSHVSGLAGCGLEMSEGMIVMSQLAETNVPGIFSAGDCATHESKVRLIAGAFNDAIVAVNSAKQYLNPKAPKMAYVSSHNDIFREKNRHITGC</sequence>
<dbReference type="EMBL" id="PRLG01000019">
    <property type="protein sequence ID" value="PYY28722.1"/>
    <property type="molecule type" value="Genomic_DNA"/>
</dbReference>
<dbReference type="Gene3D" id="3.50.50.60">
    <property type="entry name" value="FAD/NAD(P)-binding domain"/>
    <property type="match status" value="2"/>
</dbReference>
<comment type="cofactor">
    <cofactor evidence="6">
        <name>FAD</name>
        <dbReference type="ChEBI" id="CHEBI:57692"/>
    </cofactor>
    <text evidence="6">Binds 1 FAD per subunit.</text>
</comment>
<evidence type="ECO:0000313" key="8">
    <source>
        <dbReference type="EMBL" id="PYY28722.1"/>
    </source>
</evidence>
<evidence type="ECO:0000256" key="6">
    <source>
        <dbReference type="HAMAP-Rule" id="MF_01685"/>
    </source>
</evidence>
<organism evidence="8 9">
    <name type="scientific">Paenibacillus illinoisensis</name>
    <dbReference type="NCBI Taxonomy" id="59845"/>
    <lineage>
        <taxon>Bacteria</taxon>
        <taxon>Bacillati</taxon>
        <taxon>Bacillota</taxon>
        <taxon>Bacilli</taxon>
        <taxon>Bacillales</taxon>
        <taxon>Paenibacillaceae</taxon>
        <taxon>Paenibacillus</taxon>
    </lineage>
</organism>
<dbReference type="PRINTS" id="PR00368">
    <property type="entry name" value="FADPNR"/>
</dbReference>
<dbReference type="AlphaFoldDB" id="A0A2W0CF87"/>
<keyword evidence="2 6" id="KW-0285">Flavoprotein</keyword>
<accession>A0A2W0CF87</accession>
<comment type="similarity">
    <text evidence="6">Belongs to the ferredoxin--NADP reductase type 2 family.</text>
</comment>
<feature type="binding site" evidence="6">
    <location>
        <position position="341"/>
    </location>
    <ligand>
        <name>FAD</name>
        <dbReference type="ChEBI" id="CHEBI:57692"/>
    </ligand>
</feature>
<comment type="caution">
    <text evidence="6">Lacks conserved residue(s) required for the propagation of feature annotation.</text>
</comment>
<feature type="binding site" evidence="6">
    <location>
        <position position="64"/>
    </location>
    <ligand>
        <name>FAD</name>
        <dbReference type="ChEBI" id="CHEBI:57692"/>
    </ligand>
</feature>
<name>A0A2W0CF87_9BACL</name>
<evidence type="ECO:0000259" key="7">
    <source>
        <dbReference type="Pfam" id="PF07992"/>
    </source>
</evidence>
<keyword evidence="4 6" id="KW-0521">NADP</keyword>
<comment type="subunit">
    <text evidence="1 6">Homodimer.</text>
</comment>
<feature type="domain" description="FAD/NAD(P)-binding" evidence="7">
    <location>
        <begin position="23"/>
        <end position="315"/>
    </location>
</feature>
<dbReference type="GO" id="GO:0050660">
    <property type="term" value="F:flavin adenine dinucleotide binding"/>
    <property type="evidence" value="ECO:0007669"/>
    <property type="project" value="UniProtKB-UniRule"/>
</dbReference>
<proteinExistence type="inferred from homology"/>
<evidence type="ECO:0000256" key="2">
    <source>
        <dbReference type="ARBA" id="ARBA00022630"/>
    </source>
</evidence>
<dbReference type="InterPro" id="IPR022890">
    <property type="entry name" value="Fd--NADP_Rdtase_type_2"/>
</dbReference>
<dbReference type="GO" id="GO:0050661">
    <property type="term" value="F:NADP binding"/>
    <property type="evidence" value="ECO:0007669"/>
    <property type="project" value="UniProtKB-UniRule"/>
</dbReference>
<feature type="binding site" evidence="6">
    <location>
        <position position="104"/>
    </location>
    <ligand>
        <name>FAD</name>
        <dbReference type="ChEBI" id="CHEBI:57692"/>
    </ligand>
</feature>
<dbReference type="GO" id="GO:0004324">
    <property type="term" value="F:ferredoxin-NADP+ reductase activity"/>
    <property type="evidence" value="ECO:0007669"/>
    <property type="project" value="UniProtKB-UniRule"/>
</dbReference>
<comment type="caution">
    <text evidence="8">The sequence shown here is derived from an EMBL/GenBank/DDBJ whole genome shotgun (WGS) entry which is preliminary data.</text>
</comment>
<dbReference type="InterPro" id="IPR050097">
    <property type="entry name" value="Ferredoxin-NADP_redctase_2"/>
</dbReference>
<dbReference type="Proteomes" id="UP000247459">
    <property type="component" value="Unassembled WGS sequence"/>
</dbReference>
<evidence type="ECO:0000313" key="9">
    <source>
        <dbReference type="Proteomes" id="UP000247459"/>
    </source>
</evidence>
<keyword evidence="5 6" id="KW-0560">Oxidoreductase</keyword>
<dbReference type="InterPro" id="IPR036188">
    <property type="entry name" value="FAD/NAD-bd_sf"/>
</dbReference>
<dbReference type="PRINTS" id="PR00469">
    <property type="entry name" value="PNDRDTASEII"/>
</dbReference>
<dbReference type="HAMAP" id="MF_01685">
    <property type="entry name" value="FENR2"/>
    <property type="match status" value="1"/>
</dbReference>
<feature type="binding site" evidence="6">
    <location>
        <position position="52"/>
    </location>
    <ligand>
        <name>FAD</name>
        <dbReference type="ChEBI" id="CHEBI:57692"/>
    </ligand>
</feature>
<dbReference type="SUPFAM" id="SSF51905">
    <property type="entry name" value="FAD/NAD(P)-binding domain"/>
    <property type="match status" value="1"/>
</dbReference>
<evidence type="ECO:0000256" key="1">
    <source>
        <dbReference type="ARBA" id="ARBA00011738"/>
    </source>
</evidence>
<feature type="binding site" evidence="6">
    <location>
        <position position="300"/>
    </location>
    <ligand>
        <name>FAD</name>
        <dbReference type="ChEBI" id="CHEBI:57692"/>
    </ligand>
</feature>
<keyword evidence="3 6" id="KW-0274">FAD</keyword>
<evidence type="ECO:0000256" key="3">
    <source>
        <dbReference type="ARBA" id="ARBA00022827"/>
    </source>
</evidence>
<comment type="catalytic activity">
    <reaction evidence="6">
        <text>2 reduced [2Fe-2S]-[ferredoxin] + NADP(+) + H(+) = 2 oxidized [2Fe-2S]-[ferredoxin] + NADPH</text>
        <dbReference type="Rhea" id="RHEA:20125"/>
        <dbReference type="Rhea" id="RHEA-COMP:10000"/>
        <dbReference type="Rhea" id="RHEA-COMP:10001"/>
        <dbReference type="ChEBI" id="CHEBI:15378"/>
        <dbReference type="ChEBI" id="CHEBI:33737"/>
        <dbReference type="ChEBI" id="CHEBI:33738"/>
        <dbReference type="ChEBI" id="CHEBI:57783"/>
        <dbReference type="ChEBI" id="CHEBI:58349"/>
        <dbReference type="EC" id="1.18.1.2"/>
    </reaction>
</comment>
<evidence type="ECO:0000256" key="5">
    <source>
        <dbReference type="ARBA" id="ARBA00023002"/>
    </source>
</evidence>
<dbReference type="Pfam" id="PF07992">
    <property type="entry name" value="Pyr_redox_2"/>
    <property type="match status" value="1"/>
</dbReference>